<evidence type="ECO:0000313" key="4">
    <source>
        <dbReference type="Proteomes" id="UP000383932"/>
    </source>
</evidence>
<feature type="compositionally biased region" description="Low complexity" evidence="1">
    <location>
        <begin position="21"/>
        <end position="55"/>
    </location>
</feature>
<reference evidence="3 4" key="1">
    <citation type="journal article" date="2019" name="Fungal Biol. Biotechnol.">
        <title>Draft genome sequence of fastidious pathogen Ceratobasidium theobromae, which causes vascular-streak dieback in Theobroma cacao.</title>
        <authorList>
            <person name="Ali S.S."/>
            <person name="Asman A."/>
            <person name="Shao J."/>
            <person name="Firmansyah A.P."/>
            <person name="Susilo A.W."/>
            <person name="Rosmana A."/>
            <person name="McMahon P."/>
            <person name="Junaid M."/>
            <person name="Guest D."/>
            <person name="Kheng T.Y."/>
            <person name="Meinhardt L.W."/>
            <person name="Bailey B.A."/>
        </authorList>
    </citation>
    <scope>NUCLEOTIDE SEQUENCE [LARGE SCALE GENOMIC DNA]</scope>
    <source>
        <strain evidence="3 4">CT2</strain>
    </source>
</reference>
<organism evidence="3 4">
    <name type="scientific">Ceratobasidium theobromae</name>
    <dbReference type="NCBI Taxonomy" id="1582974"/>
    <lineage>
        <taxon>Eukaryota</taxon>
        <taxon>Fungi</taxon>
        <taxon>Dikarya</taxon>
        <taxon>Basidiomycota</taxon>
        <taxon>Agaricomycotina</taxon>
        <taxon>Agaricomycetes</taxon>
        <taxon>Cantharellales</taxon>
        <taxon>Ceratobasidiaceae</taxon>
        <taxon>Ceratobasidium</taxon>
    </lineage>
</organism>
<feature type="region of interest" description="Disordered" evidence="1">
    <location>
        <begin position="1"/>
        <end position="79"/>
    </location>
</feature>
<feature type="domain" description="CHAT" evidence="2">
    <location>
        <begin position="553"/>
        <end position="797"/>
    </location>
</feature>
<feature type="compositionally biased region" description="Polar residues" evidence="1">
    <location>
        <begin position="1"/>
        <end position="11"/>
    </location>
</feature>
<proteinExistence type="predicted"/>
<comment type="caution">
    <text evidence="3">The sequence shown here is derived from an EMBL/GenBank/DDBJ whole genome shotgun (WGS) entry which is preliminary data.</text>
</comment>
<dbReference type="AlphaFoldDB" id="A0A5N5Q8A9"/>
<dbReference type="InterPro" id="IPR024983">
    <property type="entry name" value="CHAT_dom"/>
</dbReference>
<name>A0A5N5Q8A9_9AGAM</name>
<feature type="compositionally biased region" description="Basic and acidic residues" evidence="1">
    <location>
        <begin position="67"/>
        <end position="79"/>
    </location>
</feature>
<evidence type="ECO:0000259" key="2">
    <source>
        <dbReference type="Pfam" id="PF12770"/>
    </source>
</evidence>
<dbReference type="Proteomes" id="UP000383932">
    <property type="component" value="Unassembled WGS sequence"/>
</dbReference>
<dbReference type="OrthoDB" id="9991317at2759"/>
<keyword evidence="4" id="KW-1185">Reference proteome</keyword>
<accession>A0A5N5Q8A9</accession>
<dbReference type="Pfam" id="PF12770">
    <property type="entry name" value="CHAT"/>
    <property type="match status" value="1"/>
</dbReference>
<sequence length="798" mass="87938">MPAKSENSTGFNKGMAQDPRSSISTKSPTASSRRQPVQSGPVGPNPPSGSSTPRPAGAKASMRSNKSKADQKDLGKSTSGIEEKVDDAWLKKMVGVIDGTLKKIRNDTTTEGLKAADRTLKMLKRCNRAGGVDFVDIMSQQARISESNRDTSLCWSELVISCLDEMLRILCPGLARERKGLTLTSRPSDIENNLKPLDEHVGHPTKLSTWIVALGPAYEVKYRETLPEDEKNKFLARARIYFSHVGSSIWVGSWAGPGERIKSYLRLANLELPGPNTPRLQMIIYRKALELANESLGITMPDYQHSNTLQELKSLAEDPVLCALKLGDLVAAVEMISHSQGIYYQIGLRLAKLIHRLLDKGEAGLAKNLRRVSNELKAMNALPAEKLDAQVSHYKQLLQKYHTLLEQALKVEGCSDLMKPESWDVLRGAVRNKRIIIPFFNKQLCVAPVLNPGTPEPLRIDLNQKAFPAIKQSLIFLYGSEGPGREKSRYTKAARHINRRVPSRITSIDQALSEMWANVVGPIFEKLDLQKKSASNVDELEQVIWCGVETMFIPFHGAGIYEASGAKASDYVVSSYAPTLTTLLTPAAGPVAQRKHNKILVIAVENSPIGIGLSNTKNELKIIKGHASSLNWQLESRLDNDATTDNVMQSLQNSQWVHWASHATQGTMDLTKTGFGMSDGLLSLDRVFTIPYATRGMAFLSACQTAQRDPNLPYECDNLASGMIRAGFPDVIATMWSIMDGDAPVIADKVYAQLHNMGGETMDHKDSAKALHVATAKLRDQIGEKTFSRWLPFIHIGV</sequence>
<gene>
    <name evidence="3" type="ORF">CTheo_8537</name>
</gene>
<evidence type="ECO:0000313" key="3">
    <source>
        <dbReference type="EMBL" id="KAB5588020.1"/>
    </source>
</evidence>
<dbReference type="EMBL" id="SSOP01000614">
    <property type="protein sequence ID" value="KAB5588020.1"/>
    <property type="molecule type" value="Genomic_DNA"/>
</dbReference>
<protein>
    <submittedName>
        <fullName evidence="3">Aromatic di-alanine and TPR containing protein</fullName>
    </submittedName>
</protein>
<evidence type="ECO:0000256" key="1">
    <source>
        <dbReference type="SAM" id="MobiDB-lite"/>
    </source>
</evidence>